<evidence type="ECO:0000313" key="2">
    <source>
        <dbReference type="Proteomes" id="UP000214688"/>
    </source>
</evidence>
<dbReference type="EMBL" id="CP022657">
    <property type="protein sequence ID" value="ASS76639.1"/>
    <property type="molecule type" value="Genomic_DNA"/>
</dbReference>
<organism evidence="1 2">
    <name type="scientific">Tumebacillus algifaecis</name>
    <dbReference type="NCBI Taxonomy" id="1214604"/>
    <lineage>
        <taxon>Bacteria</taxon>
        <taxon>Bacillati</taxon>
        <taxon>Bacillota</taxon>
        <taxon>Bacilli</taxon>
        <taxon>Bacillales</taxon>
        <taxon>Alicyclobacillaceae</taxon>
        <taxon>Tumebacillus</taxon>
    </lineage>
</organism>
<dbReference type="InterPro" id="IPR005500">
    <property type="entry name" value="DUF309"/>
</dbReference>
<proteinExistence type="predicted"/>
<dbReference type="PANTHER" id="PTHR34796:SF1">
    <property type="entry name" value="EXPRESSED PROTEIN"/>
    <property type="match status" value="1"/>
</dbReference>
<evidence type="ECO:0000313" key="1">
    <source>
        <dbReference type="EMBL" id="ASS76639.1"/>
    </source>
</evidence>
<keyword evidence="2" id="KW-1185">Reference proteome</keyword>
<accession>A0A223D4T8</accession>
<dbReference type="Gene3D" id="1.10.3450.10">
    <property type="entry name" value="TTHA0068-like"/>
    <property type="match status" value="1"/>
</dbReference>
<evidence type="ECO:0008006" key="3">
    <source>
        <dbReference type="Google" id="ProtNLM"/>
    </source>
</evidence>
<dbReference type="Proteomes" id="UP000214688">
    <property type="component" value="Chromosome"/>
</dbReference>
<dbReference type="RefSeq" id="WP_094237870.1">
    <property type="nucleotide sequence ID" value="NZ_CP022657.1"/>
</dbReference>
<sequence>MNEITQKFVTLFNEERDFYECHEIFEAAWKAESEEPLKGFYKALVQVATAQYKLNQGYMNGFRKLYSYCYPVLEELPDVYQGIDMAKLRRELTDQLHQLPPEAYIPAGTFHEIGIVYLTLGIVEII</sequence>
<reference evidence="1 2" key="1">
    <citation type="journal article" date="2015" name="Int. J. Syst. Evol. Microbiol.">
        <title>Tumebacillus algifaecis sp. nov., isolated from decomposing algal scum.</title>
        <authorList>
            <person name="Wu Y.F."/>
            <person name="Zhang B."/>
            <person name="Xing P."/>
            <person name="Wu Q.L."/>
            <person name="Liu S.J."/>
        </authorList>
    </citation>
    <scope>NUCLEOTIDE SEQUENCE [LARGE SCALE GENOMIC DNA]</scope>
    <source>
        <strain evidence="1 2">THMBR28</strain>
    </source>
</reference>
<dbReference type="SUPFAM" id="SSF140663">
    <property type="entry name" value="TTHA0068-like"/>
    <property type="match status" value="1"/>
</dbReference>
<gene>
    <name evidence="1" type="ORF">CIG75_17800</name>
</gene>
<dbReference type="AlphaFoldDB" id="A0A223D4T8"/>
<dbReference type="KEGG" id="tab:CIG75_17800"/>
<dbReference type="InterPro" id="IPR023203">
    <property type="entry name" value="TTHA0068_sf"/>
</dbReference>
<name>A0A223D4T8_9BACL</name>
<protein>
    <recommendedName>
        <fullName evidence="3">DUF309 domain-containing protein</fullName>
    </recommendedName>
</protein>
<dbReference type="OrthoDB" id="165483at2"/>
<dbReference type="Pfam" id="PF03745">
    <property type="entry name" value="DUF309"/>
    <property type="match status" value="1"/>
</dbReference>
<dbReference type="PANTHER" id="PTHR34796">
    <property type="entry name" value="EXPRESSED PROTEIN"/>
    <property type="match status" value="1"/>
</dbReference>